<dbReference type="InterPro" id="IPR036388">
    <property type="entry name" value="WH-like_DNA-bd_sf"/>
</dbReference>
<evidence type="ECO:0000256" key="2">
    <source>
        <dbReference type="ARBA" id="ARBA00023125"/>
    </source>
</evidence>
<dbReference type="GO" id="GO:0003700">
    <property type="term" value="F:DNA-binding transcription factor activity"/>
    <property type="evidence" value="ECO:0007669"/>
    <property type="project" value="InterPro"/>
</dbReference>
<keyword evidence="2" id="KW-0238">DNA-binding</keyword>
<feature type="domain" description="HTH arsR-type" evidence="5">
    <location>
        <begin position="1"/>
        <end position="92"/>
    </location>
</feature>
<dbReference type="InterPro" id="IPR011991">
    <property type="entry name" value="ArsR-like_HTH"/>
</dbReference>
<feature type="region of interest" description="Disordered" evidence="4">
    <location>
        <begin position="91"/>
        <end position="113"/>
    </location>
</feature>
<keyword evidence="3" id="KW-0804">Transcription</keyword>
<dbReference type="OrthoDB" id="194599at2"/>
<evidence type="ECO:0000256" key="1">
    <source>
        <dbReference type="ARBA" id="ARBA00023015"/>
    </source>
</evidence>
<dbReference type="CDD" id="cd00090">
    <property type="entry name" value="HTH_ARSR"/>
    <property type="match status" value="1"/>
</dbReference>
<dbReference type="PANTHER" id="PTHR43132:SF2">
    <property type="entry name" value="ARSENICAL RESISTANCE OPERON REPRESSOR ARSR-RELATED"/>
    <property type="match status" value="1"/>
</dbReference>
<dbReference type="InterPro" id="IPR051011">
    <property type="entry name" value="Metal_resp_trans_reg"/>
</dbReference>
<dbReference type="EMBL" id="WTYP01000002">
    <property type="protein sequence ID" value="MXP47486.1"/>
    <property type="molecule type" value="Genomic_DNA"/>
</dbReference>
<dbReference type="Proteomes" id="UP000471435">
    <property type="component" value="Unassembled WGS sequence"/>
</dbReference>
<dbReference type="SUPFAM" id="SSF46785">
    <property type="entry name" value="Winged helix' DNA-binding domain"/>
    <property type="match status" value="1"/>
</dbReference>
<proteinExistence type="predicted"/>
<reference evidence="6 7" key="1">
    <citation type="submission" date="2019-12" db="EMBL/GenBank/DDBJ databases">
        <title>Genomic-based taxomic classification of the family Erythrobacteraceae.</title>
        <authorList>
            <person name="Xu L."/>
        </authorList>
    </citation>
    <scope>NUCLEOTIDE SEQUENCE [LARGE SCALE GENOMIC DNA]</scope>
    <source>
        <strain evidence="6 7">SW-109</strain>
    </source>
</reference>
<sequence>MSDAPHIEALKAIAHPLRYSIIDALAKGDQNVGEIEGATGIGQPTLSQQLAVLRKAGLVETRRQAKLVYYSIDKDRAKTVLESLAFLGEPATGRSADKPERSKGAANFARLVT</sequence>
<dbReference type="Gene3D" id="1.10.10.10">
    <property type="entry name" value="Winged helix-like DNA-binding domain superfamily/Winged helix DNA-binding domain"/>
    <property type="match status" value="1"/>
</dbReference>
<dbReference type="PROSITE" id="PS50987">
    <property type="entry name" value="HTH_ARSR_2"/>
    <property type="match status" value="1"/>
</dbReference>
<evidence type="ECO:0000256" key="4">
    <source>
        <dbReference type="SAM" id="MobiDB-lite"/>
    </source>
</evidence>
<dbReference type="GO" id="GO:0003677">
    <property type="term" value="F:DNA binding"/>
    <property type="evidence" value="ECO:0007669"/>
    <property type="project" value="UniProtKB-KW"/>
</dbReference>
<evidence type="ECO:0000313" key="6">
    <source>
        <dbReference type="EMBL" id="MXP47486.1"/>
    </source>
</evidence>
<accession>A0A6I4V376</accession>
<dbReference type="PANTHER" id="PTHR43132">
    <property type="entry name" value="ARSENICAL RESISTANCE OPERON REPRESSOR ARSR-RELATED"/>
    <property type="match status" value="1"/>
</dbReference>
<dbReference type="Pfam" id="PF01022">
    <property type="entry name" value="HTH_5"/>
    <property type="match status" value="1"/>
</dbReference>
<gene>
    <name evidence="6" type="ORF">GRI43_08850</name>
</gene>
<evidence type="ECO:0000256" key="3">
    <source>
        <dbReference type="ARBA" id="ARBA00023163"/>
    </source>
</evidence>
<keyword evidence="1" id="KW-0805">Transcription regulation</keyword>
<keyword evidence="7" id="KW-1185">Reference proteome</keyword>
<evidence type="ECO:0000313" key="7">
    <source>
        <dbReference type="Proteomes" id="UP000471435"/>
    </source>
</evidence>
<dbReference type="NCBIfam" id="NF033788">
    <property type="entry name" value="HTH_metalloreg"/>
    <property type="match status" value="1"/>
</dbReference>
<comment type="caution">
    <text evidence="6">The sequence shown here is derived from an EMBL/GenBank/DDBJ whole genome shotgun (WGS) entry which is preliminary data.</text>
</comment>
<evidence type="ECO:0000259" key="5">
    <source>
        <dbReference type="PROSITE" id="PS50987"/>
    </source>
</evidence>
<name>A0A6I4V376_9SPHN</name>
<dbReference type="SMART" id="SM00418">
    <property type="entry name" value="HTH_ARSR"/>
    <property type="match status" value="1"/>
</dbReference>
<dbReference type="InterPro" id="IPR036390">
    <property type="entry name" value="WH_DNA-bd_sf"/>
</dbReference>
<dbReference type="PRINTS" id="PR00778">
    <property type="entry name" value="HTHARSR"/>
</dbReference>
<organism evidence="6 7">
    <name type="scientific">Pontixanthobacter luteolus</name>
    <dbReference type="NCBI Taxonomy" id="295089"/>
    <lineage>
        <taxon>Bacteria</taxon>
        <taxon>Pseudomonadati</taxon>
        <taxon>Pseudomonadota</taxon>
        <taxon>Alphaproteobacteria</taxon>
        <taxon>Sphingomonadales</taxon>
        <taxon>Erythrobacteraceae</taxon>
        <taxon>Pontixanthobacter</taxon>
    </lineage>
</organism>
<dbReference type="RefSeq" id="WP_160730778.1">
    <property type="nucleotide sequence ID" value="NZ_CANLWR010000002.1"/>
</dbReference>
<dbReference type="InterPro" id="IPR001845">
    <property type="entry name" value="HTH_ArsR_DNA-bd_dom"/>
</dbReference>
<protein>
    <submittedName>
        <fullName evidence="6">Metalloregulator ArsR/SmtB family transcription factor</fullName>
    </submittedName>
</protein>
<dbReference type="AlphaFoldDB" id="A0A6I4V376"/>